<feature type="transmembrane region" description="Helical" evidence="1">
    <location>
        <begin position="12"/>
        <end position="29"/>
    </location>
</feature>
<feature type="transmembrane region" description="Helical" evidence="1">
    <location>
        <begin position="125"/>
        <end position="144"/>
    </location>
</feature>
<evidence type="ECO:0000259" key="3">
    <source>
        <dbReference type="Pfam" id="PF16107"/>
    </source>
</evidence>
<dbReference type="PANTHER" id="PTHR34978">
    <property type="entry name" value="POSSIBLE SENSOR-TRANSDUCER PROTEIN BLAR"/>
    <property type="match status" value="1"/>
</dbReference>
<feature type="transmembrane region" description="Helical" evidence="1">
    <location>
        <begin position="211"/>
        <end position="232"/>
    </location>
</feature>
<keyword evidence="1" id="KW-0472">Membrane</keyword>
<dbReference type="AlphaFoldDB" id="A0A369AGD9"/>
<evidence type="ECO:0000313" key="5">
    <source>
        <dbReference type="Proteomes" id="UP000253034"/>
    </source>
</evidence>
<organism evidence="4 5">
    <name type="scientific">Anaerobacterium chartisolvens</name>
    <dbReference type="NCBI Taxonomy" id="1297424"/>
    <lineage>
        <taxon>Bacteria</taxon>
        <taxon>Bacillati</taxon>
        <taxon>Bacillota</taxon>
        <taxon>Clostridia</taxon>
        <taxon>Eubacteriales</taxon>
        <taxon>Oscillospiraceae</taxon>
        <taxon>Anaerobacterium</taxon>
    </lineage>
</organism>
<feature type="transmembrane region" description="Helical" evidence="1">
    <location>
        <begin position="36"/>
        <end position="54"/>
    </location>
</feature>
<accession>A0A369AGD9</accession>
<feature type="domain" description="DUF4825" evidence="3">
    <location>
        <begin position="337"/>
        <end position="429"/>
    </location>
</feature>
<gene>
    <name evidence="4" type="ORF">DFR58_1565</name>
</gene>
<dbReference type="InterPro" id="IPR052173">
    <property type="entry name" value="Beta-lactam_resp_regulator"/>
</dbReference>
<dbReference type="Proteomes" id="UP000253034">
    <property type="component" value="Unassembled WGS sequence"/>
</dbReference>
<reference evidence="4 5" key="1">
    <citation type="submission" date="2018-07" db="EMBL/GenBank/DDBJ databases">
        <title>Genomic Encyclopedia of Type Strains, Phase IV (KMG-IV): sequencing the most valuable type-strain genomes for metagenomic binning, comparative biology and taxonomic classification.</title>
        <authorList>
            <person name="Goeker M."/>
        </authorList>
    </citation>
    <scope>NUCLEOTIDE SEQUENCE [LARGE SCALE GENOMIC DNA]</scope>
    <source>
        <strain evidence="4 5">DSM 27016</strain>
    </source>
</reference>
<evidence type="ECO:0000256" key="1">
    <source>
        <dbReference type="SAM" id="Phobius"/>
    </source>
</evidence>
<name>A0A369AGD9_9FIRM</name>
<feature type="transmembrane region" description="Helical" evidence="1">
    <location>
        <begin position="298"/>
        <end position="317"/>
    </location>
</feature>
<dbReference type="InterPro" id="IPR008756">
    <property type="entry name" value="Peptidase_M56"/>
</dbReference>
<dbReference type="OrthoDB" id="9804799at2"/>
<dbReference type="RefSeq" id="WP_114300473.1">
    <property type="nucleotide sequence ID" value="NZ_QPJT01000056.1"/>
</dbReference>
<protein>
    <submittedName>
        <fullName evidence="4">Beta-lactamase regulating signal transducer with metallopeptidase domain</fullName>
    </submittedName>
</protein>
<dbReference type="CDD" id="cd07341">
    <property type="entry name" value="M56_BlaR1_MecR1_like"/>
    <property type="match status" value="1"/>
</dbReference>
<dbReference type="EMBL" id="QPJT01000056">
    <property type="protein sequence ID" value="RCX07346.1"/>
    <property type="molecule type" value="Genomic_DNA"/>
</dbReference>
<keyword evidence="1" id="KW-0812">Transmembrane</keyword>
<dbReference type="Pfam" id="PF16107">
    <property type="entry name" value="DUF4825"/>
    <property type="match status" value="1"/>
</dbReference>
<keyword evidence="1" id="KW-1133">Transmembrane helix</keyword>
<keyword evidence="5" id="KW-1185">Reference proteome</keyword>
<dbReference type="Pfam" id="PF05569">
    <property type="entry name" value="Peptidase_M56"/>
    <property type="match status" value="1"/>
</dbReference>
<evidence type="ECO:0000313" key="4">
    <source>
        <dbReference type="EMBL" id="RCX07346.1"/>
    </source>
</evidence>
<comment type="caution">
    <text evidence="4">The sequence shown here is derived from an EMBL/GenBank/DDBJ whole genome shotgun (WGS) entry which is preliminary data.</text>
</comment>
<feature type="domain" description="Peptidase M56" evidence="2">
    <location>
        <begin position="7"/>
        <end position="290"/>
    </location>
</feature>
<sequence length="741" mass="82909">MIKLFTTVLNMSITASYIALAVIAIRLLLKKVPRSFSYALWLAVLIRLVCPFSFNSAFSFLSFLRPNVQASTGTMEYIPYNMGLMQKPEIDVGINGINDAVNFSLPPATPTASVNSIQILMEISSIFWIVGIGILLIYCTVSYLKVITNVKTATLVKDNIFETDRITGPFLCGFFRPKIYVPVGISDNELSYILAHEQTHIQRLDYLIKPFAFLVLIVHWFNPIMWVSFALMSKDMEMSCDESVIKRMGNKVKTDYSNSLLQLSVRRSGLLLGSPLAFGESNIKSRIKNILNYKKPEFWVIILAAAATVLLIFTFTANPKHEHNAQNTYLGYSVETLINNKTPYVGNNSKVVALIDAMPLPEGIVRDTIELQTTVSPYEITINYIMKDSSGVVVNEAVCGDTFYQNSIILFSLIDNVDVINCKIIDKTGKYNGASYAFPYTREAATQLLGEDAHSYARSADTLKALINKVNSVHLIEKYLEIIISSPQPSSNPSDYIKAHSNEYESILKMGDEALNYLLVQFKKGGNNGLKGHIMAALCKDLLGDRNNVTDESLLPQQWFDKLSPYEEVKLPDFKANTSDPIEQLVYDAAVKQYSRPDDGFTVVAPTIFGSYEEGNKLKIIVTVYSNRFRLYNKTLSEVGGSIVPGAITYIKNDDGQYILQEYKECMDGSYFNKSIEDFCTMPVSGNTIKGLYSEIIKDYGSNKGRNELLDKNLKEHLEANNQKGIKLKSRGLSNELVPLT</sequence>
<dbReference type="PANTHER" id="PTHR34978:SF3">
    <property type="entry name" value="SLR0241 PROTEIN"/>
    <property type="match status" value="1"/>
</dbReference>
<dbReference type="InterPro" id="IPR032250">
    <property type="entry name" value="DUF4825"/>
</dbReference>
<proteinExistence type="predicted"/>
<evidence type="ECO:0000259" key="2">
    <source>
        <dbReference type="Pfam" id="PF05569"/>
    </source>
</evidence>